<dbReference type="EMBL" id="MLCF01000105">
    <property type="protein sequence ID" value="OIV36253.1"/>
    <property type="molecule type" value="Genomic_DNA"/>
</dbReference>
<evidence type="ECO:0000259" key="4">
    <source>
        <dbReference type="Pfam" id="PF13649"/>
    </source>
</evidence>
<evidence type="ECO:0000313" key="5">
    <source>
        <dbReference type="EMBL" id="OIV36253.1"/>
    </source>
</evidence>
<gene>
    <name evidence="5" type="ORF">BIV57_17250</name>
</gene>
<evidence type="ECO:0000256" key="2">
    <source>
        <dbReference type="ARBA" id="ARBA00022679"/>
    </source>
</evidence>
<evidence type="ECO:0000256" key="3">
    <source>
        <dbReference type="ARBA" id="ARBA00022691"/>
    </source>
</evidence>
<comment type="caution">
    <text evidence="5">The sequence shown here is derived from an EMBL/GenBank/DDBJ whole genome shotgun (WGS) entry which is preliminary data.</text>
</comment>
<dbReference type="OrthoDB" id="9786503at2"/>
<dbReference type="Proteomes" id="UP000243342">
    <property type="component" value="Unassembled WGS sequence"/>
</dbReference>
<dbReference type="AlphaFoldDB" id="A0A1J7BCD9"/>
<keyword evidence="1" id="KW-0489">Methyltransferase</keyword>
<evidence type="ECO:0000313" key="6">
    <source>
        <dbReference type="Proteomes" id="UP000243342"/>
    </source>
</evidence>
<accession>A0A1J7BCD9</accession>
<organism evidence="5 6">
    <name type="scientific">Mangrovactinospora gilvigrisea</name>
    <dbReference type="NCBI Taxonomy" id="1428644"/>
    <lineage>
        <taxon>Bacteria</taxon>
        <taxon>Bacillati</taxon>
        <taxon>Actinomycetota</taxon>
        <taxon>Actinomycetes</taxon>
        <taxon>Kitasatosporales</taxon>
        <taxon>Streptomycetaceae</taxon>
        <taxon>Mangrovactinospora</taxon>
    </lineage>
</organism>
<dbReference type="PANTHER" id="PTHR43464:SF19">
    <property type="entry name" value="UBIQUINONE BIOSYNTHESIS O-METHYLTRANSFERASE, MITOCHONDRIAL"/>
    <property type="match status" value="1"/>
</dbReference>
<reference evidence="5 6" key="1">
    <citation type="submission" date="2016-10" db="EMBL/GenBank/DDBJ databases">
        <title>Genome sequence of Streptomyces gilvigriseus MUSC 26.</title>
        <authorList>
            <person name="Lee L.-H."/>
            <person name="Ser H.-L."/>
        </authorList>
    </citation>
    <scope>NUCLEOTIDE SEQUENCE [LARGE SCALE GENOMIC DNA]</scope>
    <source>
        <strain evidence="5 6">MUSC 26</strain>
    </source>
</reference>
<protein>
    <recommendedName>
        <fullName evidence="4">Methyltransferase domain-containing protein</fullName>
    </recommendedName>
</protein>
<dbReference type="InterPro" id="IPR041698">
    <property type="entry name" value="Methyltransf_25"/>
</dbReference>
<dbReference type="InterPro" id="IPR029063">
    <property type="entry name" value="SAM-dependent_MTases_sf"/>
</dbReference>
<dbReference type="STRING" id="1428644.BIV57_17250"/>
<keyword evidence="2" id="KW-0808">Transferase</keyword>
<keyword evidence="3" id="KW-0949">S-adenosyl-L-methionine</keyword>
<dbReference type="PANTHER" id="PTHR43464">
    <property type="entry name" value="METHYLTRANSFERASE"/>
    <property type="match status" value="1"/>
</dbReference>
<keyword evidence="6" id="KW-1185">Reference proteome</keyword>
<evidence type="ECO:0000256" key="1">
    <source>
        <dbReference type="ARBA" id="ARBA00022603"/>
    </source>
</evidence>
<dbReference type="Pfam" id="PF13649">
    <property type="entry name" value="Methyltransf_25"/>
    <property type="match status" value="1"/>
</dbReference>
<proteinExistence type="predicted"/>
<dbReference type="GO" id="GO:0032259">
    <property type="term" value="P:methylation"/>
    <property type="evidence" value="ECO:0007669"/>
    <property type="project" value="UniProtKB-KW"/>
</dbReference>
<dbReference type="CDD" id="cd02440">
    <property type="entry name" value="AdoMet_MTases"/>
    <property type="match status" value="1"/>
</dbReference>
<dbReference type="Gene3D" id="3.40.50.150">
    <property type="entry name" value="Vaccinia Virus protein VP39"/>
    <property type="match status" value="1"/>
</dbReference>
<dbReference type="GO" id="GO:0008168">
    <property type="term" value="F:methyltransferase activity"/>
    <property type="evidence" value="ECO:0007669"/>
    <property type="project" value="UniProtKB-KW"/>
</dbReference>
<dbReference type="SUPFAM" id="SSF53335">
    <property type="entry name" value="S-adenosyl-L-methionine-dependent methyltransferases"/>
    <property type="match status" value="1"/>
</dbReference>
<dbReference type="RefSeq" id="WP_071657801.1">
    <property type="nucleotide sequence ID" value="NZ_MLCF01000105.1"/>
</dbReference>
<feature type="domain" description="Methyltransferase" evidence="4">
    <location>
        <begin position="43"/>
        <end position="134"/>
    </location>
</feature>
<sequence>MDAAAWDERYAAAELLWSAGPNRFVAEYVEAELPDAGPGLTALDLAAGEGRNAVWLAERGWDVTAVDFSAVALERAAEAAERRGVALRTRVADLLAFAPEPSSFDLVLVSYLHLPAEAMRGVLGRAAEAVRPGGRFFLVGHADTNLTEGHGGPQDPSVLHSPEADAALLAPPLTVTRAERVRRETADGHTAIDTLVTAHR</sequence>
<name>A0A1J7BCD9_9ACTN</name>